<name>A0ABY9WS40_9BACT</name>
<sequence>MGTLLFASAAMAEPDQRVAQGISVGVSNFRYFGLLRPFEQATTMEAAYQRALGTQGLGQNLFLGGGLRFAMPTAKINFPLEVFARGELRTRLGFWEPAAGLELGFSQVALPWRRLRIPFANEILEAEDGRNGPLYFAIHAAPLRFHFGRFVVGTLEVQWGPSGPPFGTVQRLHLGLARVEMQL</sequence>
<reference evidence="1 2" key="1">
    <citation type="submission" date="2019-08" db="EMBL/GenBank/DDBJ databases">
        <title>Archangium and Cystobacter genomes.</title>
        <authorList>
            <person name="Chen I.-C.K."/>
            <person name="Wielgoss S."/>
        </authorList>
    </citation>
    <scope>NUCLEOTIDE SEQUENCE [LARGE SCALE GENOMIC DNA]</scope>
    <source>
        <strain evidence="1 2">Cbm 6</strain>
    </source>
</reference>
<accession>A0ABY9WS40</accession>
<protein>
    <submittedName>
        <fullName evidence="1">Uncharacterized protein</fullName>
    </submittedName>
</protein>
<evidence type="ECO:0000313" key="1">
    <source>
        <dbReference type="EMBL" id="WNG46599.1"/>
    </source>
</evidence>
<organism evidence="1 2">
    <name type="scientific">Archangium minus</name>
    <dbReference type="NCBI Taxonomy" id="83450"/>
    <lineage>
        <taxon>Bacteria</taxon>
        <taxon>Pseudomonadati</taxon>
        <taxon>Myxococcota</taxon>
        <taxon>Myxococcia</taxon>
        <taxon>Myxococcales</taxon>
        <taxon>Cystobacterineae</taxon>
        <taxon>Archangiaceae</taxon>
        <taxon>Archangium</taxon>
    </lineage>
</organism>
<dbReference type="Proteomes" id="UP001611383">
    <property type="component" value="Chromosome"/>
</dbReference>
<dbReference type="EMBL" id="CP043494">
    <property type="protein sequence ID" value="WNG46599.1"/>
    <property type="molecule type" value="Genomic_DNA"/>
</dbReference>
<evidence type="ECO:0000313" key="2">
    <source>
        <dbReference type="Proteomes" id="UP001611383"/>
    </source>
</evidence>
<proteinExistence type="predicted"/>
<dbReference type="RefSeq" id="WP_395823150.1">
    <property type="nucleotide sequence ID" value="NZ_CP043494.1"/>
</dbReference>
<gene>
    <name evidence="1" type="ORF">F0U60_22640</name>
</gene>
<keyword evidence="2" id="KW-1185">Reference proteome</keyword>